<organism evidence="1 2">
    <name type="scientific">Cenococcum geophilum 1.58</name>
    <dbReference type="NCBI Taxonomy" id="794803"/>
    <lineage>
        <taxon>Eukaryota</taxon>
        <taxon>Fungi</taxon>
        <taxon>Dikarya</taxon>
        <taxon>Ascomycota</taxon>
        <taxon>Pezizomycotina</taxon>
        <taxon>Dothideomycetes</taxon>
        <taxon>Pleosporomycetidae</taxon>
        <taxon>Gloniales</taxon>
        <taxon>Gloniaceae</taxon>
        <taxon>Cenococcum</taxon>
    </lineage>
</organism>
<name>A0ACC8ELA8_9PEZI</name>
<protein>
    <submittedName>
        <fullName evidence="1">Uncharacterized protein</fullName>
    </submittedName>
</protein>
<keyword evidence="2" id="KW-1185">Reference proteome</keyword>
<proteinExistence type="predicted"/>
<evidence type="ECO:0000313" key="1">
    <source>
        <dbReference type="EMBL" id="OCK87127.1"/>
    </source>
</evidence>
<sequence length="52" mass="5929">LIDVLKYIYSKGIIYGDISCYNILLDKHLNVKLIDFASLLINRSPLLALYSV</sequence>
<gene>
    <name evidence="1" type="ORF">K441DRAFT_595622</name>
</gene>
<reference evidence="1 2" key="1">
    <citation type="journal article" date="2016" name="Nat. Commun.">
        <title>Ectomycorrhizal ecology is imprinted in the genome of the dominant symbiotic fungus Cenococcum geophilum.</title>
        <authorList>
            <consortium name="DOE Joint Genome Institute"/>
            <person name="Peter M."/>
            <person name="Kohler A."/>
            <person name="Ohm R.A."/>
            <person name="Kuo A."/>
            <person name="Krutzmann J."/>
            <person name="Morin E."/>
            <person name="Arend M."/>
            <person name="Barry K.W."/>
            <person name="Binder M."/>
            <person name="Choi C."/>
            <person name="Clum A."/>
            <person name="Copeland A."/>
            <person name="Grisel N."/>
            <person name="Haridas S."/>
            <person name="Kipfer T."/>
            <person name="LaButti K."/>
            <person name="Lindquist E."/>
            <person name="Lipzen A."/>
            <person name="Maire R."/>
            <person name="Meier B."/>
            <person name="Mihaltcheva S."/>
            <person name="Molinier V."/>
            <person name="Murat C."/>
            <person name="Poggeler S."/>
            <person name="Quandt C.A."/>
            <person name="Sperisen C."/>
            <person name="Tritt A."/>
            <person name="Tisserant E."/>
            <person name="Crous P.W."/>
            <person name="Henrissat B."/>
            <person name="Nehls U."/>
            <person name="Egli S."/>
            <person name="Spatafora J.W."/>
            <person name="Grigoriev I.V."/>
            <person name="Martin F.M."/>
        </authorList>
    </citation>
    <scope>NUCLEOTIDE SEQUENCE [LARGE SCALE GENOMIC DNA]</scope>
    <source>
        <strain evidence="1 2">1.58</strain>
    </source>
</reference>
<accession>A0ACC8ELA8</accession>
<feature type="non-terminal residue" evidence="1">
    <location>
        <position position="1"/>
    </location>
</feature>
<dbReference type="EMBL" id="KV748268">
    <property type="protein sequence ID" value="OCK87127.1"/>
    <property type="molecule type" value="Genomic_DNA"/>
</dbReference>
<evidence type="ECO:0000313" key="2">
    <source>
        <dbReference type="Proteomes" id="UP000250078"/>
    </source>
</evidence>
<dbReference type="Proteomes" id="UP000250078">
    <property type="component" value="Unassembled WGS sequence"/>
</dbReference>